<dbReference type="EMBL" id="KB445799">
    <property type="protein sequence ID" value="EMD35952.1"/>
    <property type="molecule type" value="Genomic_DNA"/>
</dbReference>
<name>M2RC54_CERS8</name>
<dbReference type="HOGENOM" id="CLU_1304723_0_0_1"/>
<sequence>MSAAVIEHGEDSHLELLSGTLGSNDQTTLTYKVDDLDVEMSEDEIDIFAQVLANTRPDALRAEVYLRFCSLDDLKYLMTEVAQVSDLRMHFRLAPGSCYLVPMIVEALRATPEGAKFQDVDMSFELEGDASTYDVGMMEEEEETLGSVDIESLVRKMAERANSLRKVALWIPGLSESSWTIQRSGDTQKGGLVVGRTSWQALPSNHLDATQ</sequence>
<evidence type="ECO:0000313" key="2">
    <source>
        <dbReference type="Proteomes" id="UP000016930"/>
    </source>
</evidence>
<organism evidence="1 2">
    <name type="scientific">Ceriporiopsis subvermispora (strain B)</name>
    <name type="common">White-rot fungus</name>
    <name type="synonym">Gelatoporia subvermispora</name>
    <dbReference type="NCBI Taxonomy" id="914234"/>
    <lineage>
        <taxon>Eukaryota</taxon>
        <taxon>Fungi</taxon>
        <taxon>Dikarya</taxon>
        <taxon>Basidiomycota</taxon>
        <taxon>Agaricomycotina</taxon>
        <taxon>Agaricomycetes</taxon>
        <taxon>Polyporales</taxon>
        <taxon>Gelatoporiaceae</taxon>
        <taxon>Gelatoporia</taxon>
    </lineage>
</organism>
<protein>
    <submittedName>
        <fullName evidence="1">Uncharacterized protein</fullName>
    </submittedName>
</protein>
<proteinExistence type="predicted"/>
<dbReference type="AlphaFoldDB" id="M2RC54"/>
<evidence type="ECO:0000313" key="1">
    <source>
        <dbReference type="EMBL" id="EMD35952.1"/>
    </source>
</evidence>
<dbReference type="Proteomes" id="UP000016930">
    <property type="component" value="Unassembled WGS sequence"/>
</dbReference>
<reference evidence="1 2" key="1">
    <citation type="journal article" date="2012" name="Proc. Natl. Acad. Sci. U.S.A.">
        <title>Comparative genomics of Ceriporiopsis subvermispora and Phanerochaete chrysosporium provide insight into selective ligninolysis.</title>
        <authorList>
            <person name="Fernandez-Fueyo E."/>
            <person name="Ruiz-Duenas F.J."/>
            <person name="Ferreira P."/>
            <person name="Floudas D."/>
            <person name="Hibbett D.S."/>
            <person name="Canessa P."/>
            <person name="Larrondo L.F."/>
            <person name="James T.Y."/>
            <person name="Seelenfreund D."/>
            <person name="Lobos S."/>
            <person name="Polanco R."/>
            <person name="Tello M."/>
            <person name="Honda Y."/>
            <person name="Watanabe T."/>
            <person name="Watanabe T."/>
            <person name="Ryu J.S."/>
            <person name="Kubicek C.P."/>
            <person name="Schmoll M."/>
            <person name="Gaskell J."/>
            <person name="Hammel K.E."/>
            <person name="St John F.J."/>
            <person name="Vanden Wymelenberg A."/>
            <person name="Sabat G."/>
            <person name="Splinter BonDurant S."/>
            <person name="Syed K."/>
            <person name="Yadav J.S."/>
            <person name="Doddapaneni H."/>
            <person name="Subramanian V."/>
            <person name="Lavin J.L."/>
            <person name="Oguiza J.A."/>
            <person name="Perez G."/>
            <person name="Pisabarro A.G."/>
            <person name="Ramirez L."/>
            <person name="Santoyo F."/>
            <person name="Master E."/>
            <person name="Coutinho P.M."/>
            <person name="Henrissat B."/>
            <person name="Lombard V."/>
            <person name="Magnuson J.K."/>
            <person name="Kuees U."/>
            <person name="Hori C."/>
            <person name="Igarashi K."/>
            <person name="Samejima M."/>
            <person name="Held B.W."/>
            <person name="Barry K.W."/>
            <person name="LaButti K.M."/>
            <person name="Lapidus A."/>
            <person name="Lindquist E.A."/>
            <person name="Lucas S.M."/>
            <person name="Riley R."/>
            <person name="Salamov A.A."/>
            <person name="Hoffmeister D."/>
            <person name="Schwenk D."/>
            <person name="Hadar Y."/>
            <person name="Yarden O."/>
            <person name="de Vries R.P."/>
            <person name="Wiebenga A."/>
            <person name="Stenlid J."/>
            <person name="Eastwood D."/>
            <person name="Grigoriev I.V."/>
            <person name="Berka R.M."/>
            <person name="Blanchette R.A."/>
            <person name="Kersten P."/>
            <person name="Martinez A.T."/>
            <person name="Vicuna R."/>
            <person name="Cullen D."/>
        </authorList>
    </citation>
    <scope>NUCLEOTIDE SEQUENCE [LARGE SCALE GENOMIC DNA]</scope>
    <source>
        <strain evidence="1 2">B</strain>
    </source>
</reference>
<accession>M2RC54</accession>
<keyword evidence="2" id="KW-1185">Reference proteome</keyword>
<gene>
    <name evidence="1" type="ORF">CERSUDRAFT_106586</name>
</gene>
<dbReference type="OrthoDB" id="10409196at2759"/>